<dbReference type="InterPro" id="IPR002213">
    <property type="entry name" value="UDP_glucos_trans"/>
</dbReference>
<dbReference type="InterPro" id="IPR050426">
    <property type="entry name" value="Glycosyltransferase_28"/>
</dbReference>
<sequence length="438" mass="47261">MTRILFATIPITGHVRPGLPVARELVKSGHQVAWYTGRKFEPLVSRVGAKFVPSAPGTDGDVLQDMTGNRSGIGGFKRIIRELFVEPVPEYARELSRVIDDFRPDVVVSDHCFLAGPMVASRRGIASVVYVVGPLAVSSVDTAPSGTGLAPSSSPLGRLRNRGLQWLVTHVLFRDAQRALRRAARAVDFPVLDDFLTDWTVRIADRYLVAAIPEFEYPRSDLPAAVEFVGPMLPTGVDDWSPPDWWPELRAARAAGRPVVLVTQGTAATDPRQLVLPTVSALADTDALVVATALGDLPDDALPTPRPANLRVERFVPYTELLPLTDVMVTNGGYGGVQMSLAHGVPLVTAGRSEDKMEVGRRVACSGAGISLRTSNPRPARIRSAVTRVLREHGYRERAQQLRAAYARYPGAPRAAEAVLETAAGSPRLSAGAEGRPR</sequence>
<keyword evidence="4" id="KW-1185">Reference proteome</keyword>
<evidence type="ECO:0000259" key="2">
    <source>
        <dbReference type="Pfam" id="PF06722"/>
    </source>
</evidence>
<gene>
    <name evidence="3" type="ORF">RNC47_02345</name>
</gene>
<organism evidence="3 4">
    <name type="scientific">Streptomyces millisiae</name>
    <dbReference type="NCBI Taxonomy" id="3075542"/>
    <lineage>
        <taxon>Bacteria</taxon>
        <taxon>Bacillati</taxon>
        <taxon>Actinomycetota</taxon>
        <taxon>Actinomycetes</taxon>
        <taxon>Kitasatosporales</taxon>
        <taxon>Streptomycetaceae</taxon>
        <taxon>Streptomyces</taxon>
    </lineage>
</organism>
<feature type="domain" description="Erythromycin biosynthesis protein CIII-like C-terminal" evidence="2">
    <location>
        <begin position="280"/>
        <end position="411"/>
    </location>
</feature>
<keyword evidence="1" id="KW-0808">Transferase</keyword>
<dbReference type="PANTHER" id="PTHR48050:SF13">
    <property type="entry name" value="STEROL 3-BETA-GLUCOSYLTRANSFERASE UGT80A2"/>
    <property type="match status" value="1"/>
</dbReference>
<dbReference type="InterPro" id="IPR010610">
    <property type="entry name" value="EryCIII-like_C"/>
</dbReference>
<evidence type="ECO:0000313" key="3">
    <source>
        <dbReference type="EMBL" id="MDT0317175.1"/>
    </source>
</evidence>
<proteinExistence type="predicted"/>
<dbReference type="SUPFAM" id="SSF53756">
    <property type="entry name" value="UDP-Glycosyltransferase/glycogen phosphorylase"/>
    <property type="match status" value="1"/>
</dbReference>
<evidence type="ECO:0000256" key="1">
    <source>
        <dbReference type="ARBA" id="ARBA00022679"/>
    </source>
</evidence>
<evidence type="ECO:0000313" key="4">
    <source>
        <dbReference type="Proteomes" id="UP001183420"/>
    </source>
</evidence>
<comment type="caution">
    <text evidence="3">The sequence shown here is derived from an EMBL/GenBank/DDBJ whole genome shotgun (WGS) entry which is preliminary data.</text>
</comment>
<dbReference type="Pfam" id="PF06722">
    <property type="entry name" value="EryCIII-like_C"/>
    <property type="match status" value="1"/>
</dbReference>
<dbReference type="CDD" id="cd03784">
    <property type="entry name" value="GT1_Gtf-like"/>
    <property type="match status" value="1"/>
</dbReference>
<protein>
    <submittedName>
        <fullName evidence="3">Glycosyltransferase</fullName>
    </submittedName>
</protein>
<dbReference type="EMBL" id="JAVREM010000002">
    <property type="protein sequence ID" value="MDT0317175.1"/>
    <property type="molecule type" value="Genomic_DNA"/>
</dbReference>
<dbReference type="PANTHER" id="PTHR48050">
    <property type="entry name" value="STEROL 3-BETA-GLUCOSYLTRANSFERASE"/>
    <property type="match status" value="1"/>
</dbReference>
<name>A0ABU2LHW8_9ACTN</name>
<reference evidence="4" key="1">
    <citation type="submission" date="2023-07" db="EMBL/GenBank/DDBJ databases">
        <title>30 novel species of actinomycetes from the DSMZ collection.</title>
        <authorList>
            <person name="Nouioui I."/>
        </authorList>
    </citation>
    <scope>NUCLEOTIDE SEQUENCE [LARGE SCALE GENOMIC DNA]</scope>
    <source>
        <strain evidence="4">DSM 44918</strain>
    </source>
</reference>
<dbReference type="Proteomes" id="UP001183420">
    <property type="component" value="Unassembled WGS sequence"/>
</dbReference>
<accession>A0ABU2LHW8</accession>
<dbReference type="Gene3D" id="3.40.50.2000">
    <property type="entry name" value="Glycogen Phosphorylase B"/>
    <property type="match status" value="2"/>
</dbReference>